<comment type="caution">
    <text evidence="2">The sequence shown here is derived from an EMBL/GenBank/DDBJ whole genome shotgun (WGS) entry which is preliminary data.</text>
</comment>
<keyword evidence="3" id="KW-1185">Reference proteome</keyword>
<protein>
    <recommendedName>
        <fullName evidence="4">O-antigen ligase-like membrane protein</fullName>
    </recommendedName>
</protein>
<keyword evidence="1" id="KW-0812">Transmembrane</keyword>
<gene>
    <name evidence="2" type="ORF">DFQ10_102209</name>
</gene>
<evidence type="ECO:0008006" key="4">
    <source>
        <dbReference type="Google" id="ProtNLM"/>
    </source>
</evidence>
<proteinExistence type="predicted"/>
<feature type="transmembrane region" description="Helical" evidence="1">
    <location>
        <begin position="5"/>
        <end position="26"/>
    </location>
</feature>
<evidence type="ECO:0000313" key="3">
    <source>
        <dbReference type="Proteomes" id="UP000256980"/>
    </source>
</evidence>
<dbReference type="EMBL" id="QRDV01000002">
    <property type="protein sequence ID" value="RED45341.1"/>
    <property type="molecule type" value="Genomic_DNA"/>
</dbReference>
<feature type="transmembrane region" description="Helical" evidence="1">
    <location>
        <begin position="120"/>
        <end position="138"/>
    </location>
</feature>
<feature type="transmembrane region" description="Helical" evidence="1">
    <location>
        <begin position="227"/>
        <end position="245"/>
    </location>
</feature>
<keyword evidence="1" id="KW-1133">Transmembrane helix</keyword>
<feature type="transmembrane region" description="Helical" evidence="1">
    <location>
        <begin position="66"/>
        <end position="85"/>
    </location>
</feature>
<dbReference type="RefSeq" id="WP_115816647.1">
    <property type="nucleotide sequence ID" value="NZ_CANKZP010000002.1"/>
</dbReference>
<evidence type="ECO:0000313" key="2">
    <source>
        <dbReference type="EMBL" id="RED45341.1"/>
    </source>
</evidence>
<evidence type="ECO:0000256" key="1">
    <source>
        <dbReference type="SAM" id="Phobius"/>
    </source>
</evidence>
<feature type="transmembrane region" description="Helical" evidence="1">
    <location>
        <begin position="192"/>
        <end position="221"/>
    </location>
</feature>
<name>A0A3D9H856_9FLAO</name>
<dbReference type="Proteomes" id="UP000256980">
    <property type="component" value="Unassembled WGS sequence"/>
</dbReference>
<feature type="transmembrane region" description="Helical" evidence="1">
    <location>
        <begin position="321"/>
        <end position="342"/>
    </location>
</feature>
<organism evidence="2 3">
    <name type="scientific">Winogradskyella eximia</name>
    <dbReference type="NCBI Taxonomy" id="262006"/>
    <lineage>
        <taxon>Bacteria</taxon>
        <taxon>Pseudomonadati</taxon>
        <taxon>Bacteroidota</taxon>
        <taxon>Flavobacteriia</taxon>
        <taxon>Flavobacteriales</taxon>
        <taxon>Flavobacteriaceae</taxon>
        <taxon>Winogradskyella</taxon>
    </lineage>
</organism>
<dbReference type="AlphaFoldDB" id="A0A3D9H856"/>
<feature type="transmembrane region" description="Helical" evidence="1">
    <location>
        <begin position="32"/>
        <end position="54"/>
    </location>
</feature>
<accession>A0A3D9H856</accession>
<dbReference type="OrthoDB" id="1440140at2"/>
<feature type="transmembrane region" description="Helical" evidence="1">
    <location>
        <begin position="158"/>
        <end position="180"/>
    </location>
</feature>
<feature type="transmembrane region" description="Helical" evidence="1">
    <location>
        <begin position="354"/>
        <end position="387"/>
    </location>
</feature>
<feature type="transmembrane region" description="Helical" evidence="1">
    <location>
        <begin position="91"/>
        <end position="108"/>
    </location>
</feature>
<sequence length="397" mass="44952">MKKSLVIHICFLLPFVLTVFNLQVFVTRLVSIALAQIIAYGNLGLLLLGIALCIKDRGPLSKTARLWIIFYLMYFVFAILASAIHFNPANILVSIIPLFYVLAFYVYLSIPENRKVFRNVAVIAFVLSGILSIHLYNINFDLDHGGIYIYKIDRSGGVYADANNTALAAIISFILVFKLYNPQKKFFKLFKLIILAVMVYGLLLTFSNTGFMVFIICLVMLNHKFFTGVKLIVGVSLLPFVYLALANLNTITANLNLVGQQRDKINNIVNIVTFNTSEVDDSGRNELVMKLINDYVFENPILGNGVDFAISQHAHNTIVGVWADAGIFTLLFFLFMLGRYFLETLRSAPDIRYFVLPLLLVMCIFMLSLQSVINQTYLMALFVYMAYLIDDKERELV</sequence>
<reference evidence="2 3" key="1">
    <citation type="submission" date="2018-07" db="EMBL/GenBank/DDBJ databases">
        <title>Genomic Encyclopedia of Type Strains, Phase III (KMG-III): the genomes of soil and plant-associated and newly described type strains.</title>
        <authorList>
            <person name="Whitman W."/>
        </authorList>
    </citation>
    <scope>NUCLEOTIDE SEQUENCE [LARGE SCALE GENOMIC DNA]</scope>
    <source>
        <strain evidence="2 3">CECT 7946</strain>
    </source>
</reference>
<keyword evidence="1" id="KW-0472">Membrane</keyword>